<dbReference type="OrthoDB" id="282896at2"/>
<evidence type="ECO:0000313" key="2">
    <source>
        <dbReference type="EMBL" id="TGG93610.1"/>
    </source>
</evidence>
<keyword evidence="1" id="KW-0812">Transmembrane</keyword>
<accession>A0A4Z0WGP6</accession>
<name>A0A4Z0WGP6_9GAMM</name>
<keyword evidence="3" id="KW-1185">Reference proteome</keyword>
<evidence type="ECO:0000313" key="3">
    <source>
        <dbReference type="Proteomes" id="UP000297475"/>
    </source>
</evidence>
<dbReference type="Proteomes" id="UP000297475">
    <property type="component" value="Unassembled WGS sequence"/>
</dbReference>
<comment type="caution">
    <text evidence="2">The sequence shown here is derived from an EMBL/GenBank/DDBJ whole genome shotgun (WGS) entry which is preliminary data.</text>
</comment>
<dbReference type="InterPro" id="IPR047700">
    <property type="entry name" value="NrtS-like"/>
</dbReference>
<keyword evidence="1" id="KW-0472">Membrane</keyword>
<proteinExistence type="predicted"/>
<keyword evidence="1" id="KW-1133">Transmembrane helix</keyword>
<dbReference type="NCBIfam" id="NF038050">
    <property type="entry name" value="NrtS"/>
    <property type="match status" value="1"/>
</dbReference>
<sequence>MIWRSIRVSLVVGALLNLINQGGALWSDVPVNWWHVAMNFMVPFLVATYSAWAAESRRKAMQKGRHSGG</sequence>
<dbReference type="AlphaFoldDB" id="A0A4Z0WGP6"/>
<organism evidence="2 3">
    <name type="scientific">Natronospirillum operosum</name>
    <dbReference type="NCBI Taxonomy" id="2759953"/>
    <lineage>
        <taxon>Bacteria</taxon>
        <taxon>Pseudomonadati</taxon>
        <taxon>Pseudomonadota</taxon>
        <taxon>Gammaproteobacteria</taxon>
        <taxon>Oceanospirillales</taxon>
        <taxon>Natronospirillaceae</taxon>
        <taxon>Natronospirillum</taxon>
    </lineage>
</organism>
<feature type="transmembrane region" description="Helical" evidence="1">
    <location>
        <begin position="34"/>
        <end position="54"/>
    </location>
</feature>
<gene>
    <name evidence="2" type="ORF">E4656_09655</name>
</gene>
<reference evidence="2 3" key="1">
    <citation type="submission" date="2019-04" db="EMBL/GenBank/DDBJ databases">
        <title>Natronospirillum operosus gen. nov., sp. nov., a haloalkaliphilic satellite isolated from decaying biomass of laboratory culture of cyanobacterium Geitlerinema sp. and proposal of Natronospirillaceae fam. nov. and Saccharospirillaceae fam. nov.</title>
        <authorList>
            <person name="Kevbrin V."/>
            <person name="Boltyanskaya Y."/>
            <person name="Koziaeva V."/>
            <person name="Grouzdev D.S."/>
            <person name="Park M."/>
            <person name="Cho J."/>
        </authorList>
    </citation>
    <scope>NUCLEOTIDE SEQUENCE [LARGE SCALE GENOMIC DNA]</scope>
    <source>
        <strain evidence="2 3">G-116</strain>
    </source>
</reference>
<protein>
    <submittedName>
        <fullName evidence="2">Uncharacterized protein</fullName>
    </submittedName>
</protein>
<dbReference type="EMBL" id="SRMF01000003">
    <property type="protein sequence ID" value="TGG93610.1"/>
    <property type="molecule type" value="Genomic_DNA"/>
</dbReference>
<evidence type="ECO:0000256" key="1">
    <source>
        <dbReference type="SAM" id="Phobius"/>
    </source>
</evidence>